<gene>
    <name evidence="3" type="ORF">CHRIB12_LOCUS6480</name>
</gene>
<dbReference type="CDD" id="cd11709">
    <property type="entry name" value="SPRY"/>
    <property type="match status" value="1"/>
</dbReference>
<dbReference type="InterPro" id="IPR001870">
    <property type="entry name" value="B30.2/SPRY"/>
</dbReference>
<evidence type="ECO:0000259" key="2">
    <source>
        <dbReference type="PROSITE" id="PS50188"/>
    </source>
</evidence>
<protein>
    <recommendedName>
        <fullName evidence="5">Btb/poz domain containing protein</fullName>
    </recommendedName>
</protein>
<dbReference type="PANTHER" id="PTHR24410">
    <property type="entry name" value="HL07962P-RELATED"/>
    <property type="match status" value="1"/>
</dbReference>
<evidence type="ECO:0000313" key="4">
    <source>
        <dbReference type="Proteomes" id="UP000684084"/>
    </source>
</evidence>
<dbReference type="PROSITE" id="PS50097">
    <property type="entry name" value="BTB"/>
    <property type="match status" value="1"/>
</dbReference>
<name>A0A916E5M3_9GLOM</name>
<feature type="domain" description="B30.2/SPRY" evidence="2">
    <location>
        <begin position="282"/>
        <end position="463"/>
    </location>
</feature>
<dbReference type="InterPro" id="IPR051481">
    <property type="entry name" value="BTB-POZ/Galectin-3-binding"/>
</dbReference>
<dbReference type="Pfam" id="PF00622">
    <property type="entry name" value="SPRY"/>
    <property type="match status" value="1"/>
</dbReference>
<dbReference type="Pfam" id="PF00651">
    <property type="entry name" value="BTB"/>
    <property type="match status" value="1"/>
</dbReference>
<comment type="caution">
    <text evidence="3">The sequence shown here is derived from an EMBL/GenBank/DDBJ whole genome shotgun (WGS) entry which is preliminary data.</text>
</comment>
<dbReference type="VEuPathDB" id="FungiDB:RhiirFUN_010693"/>
<reference evidence="3" key="1">
    <citation type="submission" date="2020-05" db="EMBL/GenBank/DDBJ databases">
        <authorList>
            <person name="Rincon C."/>
            <person name="Sanders R I."/>
            <person name="Robbins C."/>
            <person name="Chaturvedi A."/>
        </authorList>
    </citation>
    <scope>NUCLEOTIDE SEQUENCE</scope>
    <source>
        <strain evidence="3">CHB12</strain>
    </source>
</reference>
<dbReference type="EMBL" id="CAGKOT010000010">
    <property type="protein sequence ID" value="CAB5356686.1"/>
    <property type="molecule type" value="Genomic_DNA"/>
</dbReference>
<dbReference type="SMART" id="SM00449">
    <property type="entry name" value="SPRY"/>
    <property type="match status" value="1"/>
</dbReference>
<dbReference type="InterPro" id="IPR000210">
    <property type="entry name" value="BTB/POZ_dom"/>
</dbReference>
<dbReference type="OrthoDB" id="6359816at2759"/>
<dbReference type="InterPro" id="IPR003877">
    <property type="entry name" value="SPRY_dom"/>
</dbReference>
<dbReference type="SMART" id="SM00225">
    <property type="entry name" value="BTB"/>
    <property type="match status" value="1"/>
</dbReference>
<accession>A0A916E5M3</accession>
<feature type="domain" description="BTB" evidence="1">
    <location>
        <begin position="21"/>
        <end position="89"/>
    </location>
</feature>
<dbReference type="AlphaFoldDB" id="A0A916E5M3"/>
<evidence type="ECO:0008006" key="5">
    <source>
        <dbReference type="Google" id="ProtNLM"/>
    </source>
</evidence>
<dbReference type="Proteomes" id="UP000684084">
    <property type="component" value="Unassembled WGS sequence"/>
</dbReference>
<evidence type="ECO:0000313" key="3">
    <source>
        <dbReference type="EMBL" id="CAB5356686.1"/>
    </source>
</evidence>
<evidence type="ECO:0000259" key="1">
    <source>
        <dbReference type="PROSITE" id="PS50097"/>
    </source>
</evidence>
<proteinExistence type="predicted"/>
<dbReference type="PROSITE" id="PS50188">
    <property type="entry name" value="B302_SPRY"/>
    <property type="match status" value="1"/>
</dbReference>
<organism evidence="3 4">
    <name type="scientific">Rhizophagus irregularis</name>
    <dbReference type="NCBI Taxonomy" id="588596"/>
    <lineage>
        <taxon>Eukaryota</taxon>
        <taxon>Fungi</taxon>
        <taxon>Fungi incertae sedis</taxon>
        <taxon>Mucoromycota</taxon>
        <taxon>Glomeromycotina</taxon>
        <taxon>Glomeromycetes</taxon>
        <taxon>Glomerales</taxon>
        <taxon>Glomeraceae</taxon>
        <taxon>Rhizophagus</taxon>
    </lineage>
</organism>
<dbReference type="PANTHER" id="PTHR24410:SF23">
    <property type="entry name" value="BTB DOMAIN-CONTAINING PROTEIN-RELATED"/>
    <property type="match status" value="1"/>
</dbReference>
<sequence>MMRGYSLEQDLRLLINNPKYSDLEILCEDEKKLHACRAILAARSEVFDRLLYNGMKETYENQISFPKINSAGMEIVLEYTYTGSINEESLTRDNIIEALYAADFFQLPELQDFIMKTIKNSNLAKNYSPELLSKAVETRSLSENDTFIHLLVEIVATIPLNTIEFNRLSIAAFQYLLFCTHEKEIQFATPEYEVFRYCAILASKQVSNNAYETLMKWLPTLEQIENSAHKIDNMIFITDHQKVAKELESLIKFIDFRLIKTHILANFIEPLGIVPTELILSVYRHKALLNNSDLNDARGIPFYRWDESARGSKLIIEDNEKVVRALDQFNSQSVRARMILENKNIFEWDVIVEKSCNYIWVGVCSSENFSYESWAGKQPTGWVLGSSGNCYNSDKRSSGYCPSFGDGTEITVHLNMNKRTCAFTVNGTKYPEVSEWNNLPSKLYPVVSLKFPGRLRIQSHQKI</sequence>